<dbReference type="Proteomes" id="UP001732700">
    <property type="component" value="Chromosome 5D"/>
</dbReference>
<reference evidence="1" key="2">
    <citation type="submission" date="2025-09" db="UniProtKB">
        <authorList>
            <consortium name="EnsemblPlants"/>
        </authorList>
    </citation>
    <scope>IDENTIFICATION</scope>
</reference>
<dbReference type="EnsemblPlants" id="AVESA.00010b.r2.5DG0970590.1">
    <property type="protein sequence ID" value="AVESA.00010b.r2.5DG0970590.1.CDS"/>
    <property type="gene ID" value="AVESA.00010b.r2.5DG0970590"/>
</dbReference>
<proteinExistence type="predicted"/>
<evidence type="ECO:0000313" key="1">
    <source>
        <dbReference type="EnsemblPlants" id="AVESA.00010b.r2.5DG0970590.1.CDS"/>
    </source>
</evidence>
<accession>A0ACD5YGC6</accession>
<evidence type="ECO:0000313" key="2">
    <source>
        <dbReference type="Proteomes" id="UP001732700"/>
    </source>
</evidence>
<name>A0ACD5YGC6_AVESA</name>
<sequence>MTVRDSSCVVAELLPAADRSGRATLLRYTVGQYSWDAKDIACSPPLRQDWSSEGVVSHGGMLWWVELSYGLLACDPFADNPDLLHVPLPQVSDHPPEKLTTINQGARRCVTASGGKLRCVQIHGVDPESPLVSTEAREWNPERTVPLRDIWADESYLDAMLPAWTVPALALLHPADPDRLYFFLGSCIFAVDLRRRKVVEFDEFAMPDPASRFVMRSSRLVHAWQYDPASSCSVLPAWFRQEKEIAARSRAGRITGHLPKRYRDDLIMQQQNDIKICNPLYKEAVDLGELHDGPA</sequence>
<organism evidence="1 2">
    <name type="scientific">Avena sativa</name>
    <name type="common">Oat</name>
    <dbReference type="NCBI Taxonomy" id="4498"/>
    <lineage>
        <taxon>Eukaryota</taxon>
        <taxon>Viridiplantae</taxon>
        <taxon>Streptophyta</taxon>
        <taxon>Embryophyta</taxon>
        <taxon>Tracheophyta</taxon>
        <taxon>Spermatophyta</taxon>
        <taxon>Magnoliopsida</taxon>
        <taxon>Liliopsida</taxon>
        <taxon>Poales</taxon>
        <taxon>Poaceae</taxon>
        <taxon>BOP clade</taxon>
        <taxon>Pooideae</taxon>
        <taxon>Poodae</taxon>
        <taxon>Poeae</taxon>
        <taxon>Poeae Chloroplast Group 1 (Aveneae type)</taxon>
        <taxon>Aveninae</taxon>
        <taxon>Avena</taxon>
    </lineage>
</organism>
<protein>
    <submittedName>
        <fullName evidence="1">Uncharacterized protein</fullName>
    </submittedName>
</protein>
<keyword evidence="2" id="KW-1185">Reference proteome</keyword>
<reference evidence="1" key="1">
    <citation type="submission" date="2021-05" db="EMBL/GenBank/DDBJ databases">
        <authorList>
            <person name="Scholz U."/>
            <person name="Mascher M."/>
            <person name="Fiebig A."/>
        </authorList>
    </citation>
    <scope>NUCLEOTIDE SEQUENCE [LARGE SCALE GENOMIC DNA]</scope>
</reference>